<name>A0A1H8EXX8_9BURK</name>
<dbReference type="RefSeq" id="WP_143280545.1">
    <property type="nucleotide sequence ID" value="NZ_FOCW01000001.1"/>
</dbReference>
<evidence type="ECO:0000313" key="2">
    <source>
        <dbReference type="EMBL" id="SEN24309.1"/>
    </source>
</evidence>
<evidence type="ECO:0000256" key="1">
    <source>
        <dbReference type="SAM" id="Phobius"/>
    </source>
</evidence>
<dbReference type="Proteomes" id="UP000199531">
    <property type="component" value="Unassembled WGS sequence"/>
</dbReference>
<dbReference type="STRING" id="1121117.SAMN02745977_00855"/>
<dbReference type="EMBL" id="FOCW01000001">
    <property type="protein sequence ID" value="SEN24309.1"/>
    <property type="molecule type" value="Genomic_DNA"/>
</dbReference>
<feature type="transmembrane region" description="Helical" evidence="1">
    <location>
        <begin position="51"/>
        <end position="71"/>
    </location>
</feature>
<dbReference type="AlphaFoldDB" id="A0A1H8EXX8"/>
<protein>
    <submittedName>
        <fullName evidence="2">Uncharacterized protein</fullName>
    </submittedName>
</protein>
<feature type="transmembrane region" description="Helical" evidence="1">
    <location>
        <begin position="21"/>
        <end position="39"/>
    </location>
</feature>
<evidence type="ECO:0000313" key="3">
    <source>
        <dbReference type="Proteomes" id="UP000199531"/>
    </source>
</evidence>
<accession>A0A1H8EXX8</accession>
<keyword evidence="1" id="KW-1133">Transmembrane helix</keyword>
<reference evidence="2 3" key="1">
    <citation type="submission" date="2016-10" db="EMBL/GenBank/DDBJ databases">
        <authorList>
            <person name="de Groot N.N."/>
        </authorList>
    </citation>
    <scope>NUCLEOTIDE SEQUENCE [LARGE SCALE GENOMIC DNA]</scope>
    <source>
        <strain evidence="2 3">DSM 15123</strain>
    </source>
</reference>
<proteinExistence type="predicted"/>
<keyword evidence="1" id="KW-0472">Membrane</keyword>
<organism evidence="2 3">
    <name type="scientific">Brachymonas denitrificans DSM 15123</name>
    <dbReference type="NCBI Taxonomy" id="1121117"/>
    <lineage>
        <taxon>Bacteria</taxon>
        <taxon>Pseudomonadati</taxon>
        <taxon>Pseudomonadota</taxon>
        <taxon>Betaproteobacteria</taxon>
        <taxon>Burkholderiales</taxon>
        <taxon>Comamonadaceae</taxon>
        <taxon>Brachymonas</taxon>
    </lineage>
</organism>
<gene>
    <name evidence="2" type="ORF">SAMN02745977_00855</name>
</gene>
<keyword evidence="1" id="KW-0812">Transmembrane</keyword>
<sequence length="178" mass="20332">MSQHRRPPAVRFPLTEDRAPAAVLFLALLGGVSVLLLWRWQQDFRAAELRIVWWAAWLWLAATALMGWRWWHALARGWLLWTGEHWLLRTAGDAASLQDAPRWQCRLTLDWQFAVLLRLEPVAAVTSATSLSAARSPRPRWVWAQRTASPAAWQGLRQALVWSQQQQGKVALSPELSA</sequence>
<keyword evidence="3" id="KW-1185">Reference proteome</keyword>